<dbReference type="PROSITE" id="PS50850">
    <property type="entry name" value="MFS"/>
    <property type="match status" value="1"/>
</dbReference>
<dbReference type="CDD" id="cd17502">
    <property type="entry name" value="MFS_Azr1_MDR_like"/>
    <property type="match status" value="1"/>
</dbReference>
<evidence type="ECO:0000313" key="8">
    <source>
        <dbReference type="Proteomes" id="UP001205890"/>
    </source>
</evidence>
<feature type="transmembrane region" description="Helical" evidence="5">
    <location>
        <begin position="280"/>
        <end position="302"/>
    </location>
</feature>
<dbReference type="Gene3D" id="1.20.1250.20">
    <property type="entry name" value="MFS general substrate transporter like domains"/>
    <property type="match status" value="1"/>
</dbReference>
<dbReference type="Proteomes" id="UP001205890">
    <property type="component" value="Unassembled WGS sequence"/>
</dbReference>
<proteinExistence type="predicted"/>
<evidence type="ECO:0000313" key="7">
    <source>
        <dbReference type="EMBL" id="MCP8939906.1"/>
    </source>
</evidence>
<reference evidence="7 8" key="1">
    <citation type="submission" date="2022-07" db="EMBL/GenBank/DDBJ databases">
        <authorList>
            <person name="Li W.-J."/>
            <person name="Deng Q.-Q."/>
        </authorList>
    </citation>
    <scope>NUCLEOTIDE SEQUENCE [LARGE SCALE GENOMIC DNA]</scope>
    <source>
        <strain evidence="7 8">SYSU M60028</strain>
    </source>
</reference>
<feature type="transmembrane region" description="Helical" evidence="5">
    <location>
        <begin position="314"/>
        <end position="334"/>
    </location>
</feature>
<name>A0ABT1LG20_9HYPH</name>
<feature type="transmembrane region" description="Helical" evidence="5">
    <location>
        <begin position="22"/>
        <end position="45"/>
    </location>
</feature>
<dbReference type="PANTHER" id="PTHR23501">
    <property type="entry name" value="MAJOR FACILITATOR SUPERFAMILY"/>
    <property type="match status" value="1"/>
</dbReference>
<keyword evidence="2 5" id="KW-0812">Transmembrane</keyword>
<dbReference type="InterPro" id="IPR020846">
    <property type="entry name" value="MFS_dom"/>
</dbReference>
<accession>A0ABT1LG20</accession>
<feature type="transmembrane region" description="Helical" evidence="5">
    <location>
        <begin position="208"/>
        <end position="229"/>
    </location>
</feature>
<dbReference type="Pfam" id="PF07690">
    <property type="entry name" value="MFS_1"/>
    <property type="match status" value="1"/>
</dbReference>
<evidence type="ECO:0000256" key="2">
    <source>
        <dbReference type="ARBA" id="ARBA00022692"/>
    </source>
</evidence>
<feature type="transmembrane region" description="Helical" evidence="5">
    <location>
        <begin position="346"/>
        <end position="363"/>
    </location>
</feature>
<evidence type="ECO:0000256" key="4">
    <source>
        <dbReference type="ARBA" id="ARBA00023136"/>
    </source>
</evidence>
<dbReference type="Gene3D" id="1.20.1720.10">
    <property type="entry name" value="Multidrug resistance protein D"/>
    <property type="match status" value="1"/>
</dbReference>
<feature type="transmembrane region" description="Helical" evidence="5">
    <location>
        <begin position="57"/>
        <end position="77"/>
    </location>
</feature>
<feature type="transmembrane region" description="Helical" evidence="5">
    <location>
        <begin position="414"/>
        <end position="435"/>
    </location>
</feature>
<organism evidence="7 8">
    <name type="scientific">Alsobacter ponti</name>
    <dbReference type="NCBI Taxonomy" id="2962936"/>
    <lineage>
        <taxon>Bacteria</taxon>
        <taxon>Pseudomonadati</taxon>
        <taxon>Pseudomonadota</taxon>
        <taxon>Alphaproteobacteria</taxon>
        <taxon>Hyphomicrobiales</taxon>
        <taxon>Alsobacteraceae</taxon>
        <taxon>Alsobacter</taxon>
    </lineage>
</organism>
<dbReference type="InterPro" id="IPR036259">
    <property type="entry name" value="MFS_trans_sf"/>
</dbReference>
<keyword evidence="3 5" id="KW-1133">Transmembrane helix</keyword>
<evidence type="ECO:0000256" key="5">
    <source>
        <dbReference type="SAM" id="Phobius"/>
    </source>
</evidence>
<dbReference type="EMBL" id="JANCLU010000015">
    <property type="protein sequence ID" value="MCP8939906.1"/>
    <property type="molecule type" value="Genomic_DNA"/>
</dbReference>
<evidence type="ECO:0000256" key="3">
    <source>
        <dbReference type="ARBA" id="ARBA00022989"/>
    </source>
</evidence>
<evidence type="ECO:0000256" key="1">
    <source>
        <dbReference type="ARBA" id="ARBA00004141"/>
    </source>
</evidence>
<feature type="transmembrane region" description="Helical" evidence="5">
    <location>
        <begin position="174"/>
        <end position="196"/>
    </location>
</feature>
<feature type="transmembrane region" description="Helical" evidence="5">
    <location>
        <begin position="455"/>
        <end position="475"/>
    </location>
</feature>
<protein>
    <submittedName>
        <fullName evidence="7">MFS transporter</fullName>
    </submittedName>
</protein>
<feature type="transmembrane region" description="Helical" evidence="5">
    <location>
        <begin position="121"/>
        <end position="139"/>
    </location>
</feature>
<feature type="transmembrane region" description="Helical" evidence="5">
    <location>
        <begin position="89"/>
        <end position="115"/>
    </location>
</feature>
<feature type="domain" description="Major facilitator superfamily (MFS) profile" evidence="6">
    <location>
        <begin position="23"/>
        <end position="480"/>
    </location>
</feature>
<comment type="caution">
    <text evidence="7">The sequence shown here is derived from an EMBL/GenBank/DDBJ whole genome shotgun (WGS) entry which is preliminary data.</text>
</comment>
<dbReference type="SUPFAM" id="SSF103473">
    <property type="entry name" value="MFS general substrate transporter"/>
    <property type="match status" value="1"/>
</dbReference>
<evidence type="ECO:0000259" key="6">
    <source>
        <dbReference type="PROSITE" id="PS50850"/>
    </source>
</evidence>
<comment type="subcellular location">
    <subcellularLocation>
        <location evidence="1">Membrane</location>
        <topology evidence="1">Multi-pass membrane protein</topology>
    </subcellularLocation>
</comment>
<keyword evidence="8" id="KW-1185">Reference proteome</keyword>
<gene>
    <name evidence="7" type="ORF">NK718_15370</name>
</gene>
<feature type="transmembrane region" description="Helical" evidence="5">
    <location>
        <begin position="241"/>
        <end position="259"/>
    </location>
</feature>
<dbReference type="PANTHER" id="PTHR23501:SF197">
    <property type="entry name" value="COMD"/>
    <property type="match status" value="1"/>
</dbReference>
<keyword evidence="4 5" id="KW-0472">Membrane</keyword>
<feature type="transmembrane region" description="Helical" evidence="5">
    <location>
        <begin position="369"/>
        <end position="393"/>
    </location>
</feature>
<dbReference type="RefSeq" id="WP_254744025.1">
    <property type="nucleotide sequence ID" value="NZ_JANCLU010000015.1"/>
</dbReference>
<dbReference type="InterPro" id="IPR011701">
    <property type="entry name" value="MFS"/>
</dbReference>
<feature type="transmembrane region" description="Helical" evidence="5">
    <location>
        <begin position="146"/>
        <end position="168"/>
    </location>
</feature>
<sequence>MNAPEPVAPIVAPPLDHAQIRLIIVGVLMAMFLAALDQTIVATALPTIGRDLGGFELLPWIVTSYLITSTAITPLYGKVSDIVGRRPTLLVGILTFVAGSVACALAPNILSLIAARALQGLGGGGLISLAQTIIADIVAPKERGRYQVYIAGMYTSASLLGPVLGGLFSEHLHWSAIFWINVPLGAVAFAMTNSLLRKLPRHERPHALDVPGALLIMAATSVLMLALSWGGVRYPWGSVPILGLIAAAAVLWVLFGLRLGHADEPLIPLSLFANSVVRHATGAACCAMGVFVGLTIYVPVYLELVAGLSAGSSGLALLPLMVGTVVGATVSGQAMKRIEHYKRSPLIGLSIAIAATMGLALFASRLPVAGLMALFGCLSAGLGTVLPVTTVAVQNAVSIHQMGIATGGVNFFRSLGGAMVVAAFGAILLGGGVAAGFHGIGGGNVAGSLDQVLAAFRHLFLAAAALLAVALAFIARMEERPLRSGKAGA</sequence>